<dbReference type="Gene3D" id="3.30.457.10">
    <property type="entry name" value="Copper amine oxidase-like, N-terminal domain"/>
    <property type="match status" value="1"/>
</dbReference>
<organism evidence="2 3">
    <name type="scientific">Calderihabitans maritimus</name>
    <dbReference type="NCBI Taxonomy" id="1246530"/>
    <lineage>
        <taxon>Bacteria</taxon>
        <taxon>Bacillati</taxon>
        <taxon>Bacillota</taxon>
        <taxon>Clostridia</taxon>
        <taxon>Neomoorellales</taxon>
        <taxon>Calderihabitantaceae</taxon>
        <taxon>Calderihabitans</taxon>
    </lineage>
</organism>
<evidence type="ECO:0000313" key="2">
    <source>
        <dbReference type="EMBL" id="GAW93249.1"/>
    </source>
</evidence>
<reference evidence="3" key="1">
    <citation type="journal article" date="2017" name="Appl. Environ. Microbiol.">
        <title>Genomic Analysis of Calderihabitans maritimus KKC1, a Thermophilic, Hydrogenogenic, Carboxydotrophic Bacterium Isolated from Marine Sediment.</title>
        <authorList>
            <person name="Omae K."/>
            <person name="Yoneda Y."/>
            <person name="Fukuyama Y."/>
            <person name="Yoshida T."/>
            <person name="Sako Y."/>
        </authorList>
    </citation>
    <scope>NUCLEOTIDE SEQUENCE [LARGE SCALE GENOMIC DNA]</scope>
    <source>
        <strain evidence="3">KKC1</strain>
    </source>
</reference>
<accession>A0A1Z5HUN5</accession>
<dbReference type="OrthoDB" id="2083476at2"/>
<dbReference type="Proteomes" id="UP000197032">
    <property type="component" value="Unassembled WGS sequence"/>
</dbReference>
<evidence type="ECO:0000259" key="1">
    <source>
        <dbReference type="Pfam" id="PF07833"/>
    </source>
</evidence>
<sequence>MRIIYWWWLSAFIFCLFLTYPEVAGGEESVRVYITGSKAGKVRFYTADPTHEIPVYVDGARVYFYPPALVFKGPGCEGRTMIPLRVLAEFLGARVGWEEDTRSITVTRGEDEIRLIANEFTAFRNGRPFSLEIPPVLINNRTYAPLRFFSEGLGYMVKWDDASGSVFINSSGNQLRVEPQSIYSRFREPFIREAINYGRAYRYAGLTSFFREWTVRAGKEADAPVARLETAFSALAQMARTAAKTNRSLTEKGIEKILTEHRDKLIFYLSFNRKKSEAPVKYRAYLEQRDNRIVPVGQRTEEEFISGNRHRVKIRLEFSSRRIDTASSVKLVVLSSQGEKFTFDFDLGKIR</sequence>
<gene>
    <name evidence="2" type="ORF">KKC1_23880</name>
</gene>
<dbReference type="InterPro" id="IPR036582">
    <property type="entry name" value="Mao_N_sf"/>
</dbReference>
<comment type="caution">
    <text evidence="2">The sequence shown here is derived from an EMBL/GenBank/DDBJ whole genome shotgun (WGS) entry which is preliminary data.</text>
</comment>
<dbReference type="Pfam" id="PF07833">
    <property type="entry name" value="Cu_amine_oxidN1"/>
    <property type="match status" value="1"/>
</dbReference>
<feature type="domain" description="Copper amine oxidase-like N-terminal" evidence="1">
    <location>
        <begin position="57"/>
        <end position="168"/>
    </location>
</feature>
<proteinExistence type="predicted"/>
<keyword evidence="3" id="KW-1185">Reference proteome</keyword>
<dbReference type="SUPFAM" id="SSF55383">
    <property type="entry name" value="Copper amine oxidase, domain N"/>
    <property type="match status" value="1"/>
</dbReference>
<dbReference type="EMBL" id="BDGJ01000125">
    <property type="protein sequence ID" value="GAW93249.1"/>
    <property type="molecule type" value="Genomic_DNA"/>
</dbReference>
<protein>
    <recommendedName>
        <fullName evidence="1">Copper amine oxidase-like N-terminal domain-containing protein</fullName>
    </recommendedName>
</protein>
<evidence type="ECO:0000313" key="3">
    <source>
        <dbReference type="Proteomes" id="UP000197032"/>
    </source>
</evidence>
<dbReference type="InterPro" id="IPR012854">
    <property type="entry name" value="Cu_amine_oxidase-like_N"/>
</dbReference>
<dbReference type="AlphaFoldDB" id="A0A1Z5HUN5"/>
<name>A0A1Z5HUN5_9FIRM</name>
<dbReference type="RefSeq" id="WP_088554432.1">
    <property type="nucleotide sequence ID" value="NZ_BDGJ01000125.1"/>
</dbReference>